<dbReference type="AlphaFoldDB" id="A0A7U2EWL8"/>
<keyword evidence="1" id="KW-0472">Membrane</keyword>
<gene>
    <name evidence="2" type="ORF">JI435_076760</name>
</gene>
<evidence type="ECO:0000313" key="3">
    <source>
        <dbReference type="Proteomes" id="UP000663193"/>
    </source>
</evidence>
<evidence type="ECO:0000256" key="1">
    <source>
        <dbReference type="SAM" id="Phobius"/>
    </source>
</evidence>
<dbReference type="Proteomes" id="UP000663193">
    <property type="component" value="Chromosome 4"/>
</dbReference>
<accession>A0A7U2EWL8</accession>
<dbReference type="OrthoDB" id="3935445at2759"/>
<reference evidence="3" key="1">
    <citation type="journal article" date="2021" name="BMC Genomics">
        <title>Chromosome-level genome assembly and manually-curated proteome of model necrotroph Parastagonospora nodorum Sn15 reveals a genome-wide trove of candidate effector homologs, and redundancy of virulence-related functions within an accessory chromosome.</title>
        <authorList>
            <person name="Bertazzoni S."/>
            <person name="Jones D.A.B."/>
            <person name="Phan H.T."/>
            <person name="Tan K.-C."/>
            <person name="Hane J.K."/>
        </authorList>
    </citation>
    <scope>NUCLEOTIDE SEQUENCE [LARGE SCALE GENOMIC DNA]</scope>
    <source>
        <strain evidence="3">SN15 / ATCC MYA-4574 / FGSC 10173)</strain>
    </source>
</reference>
<organism evidence="2 3">
    <name type="scientific">Phaeosphaeria nodorum (strain SN15 / ATCC MYA-4574 / FGSC 10173)</name>
    <name type="common">Glume blotch fungus</name>
    <name type="synonym">Parastagonospora nodorum</name>
    <dbReference type="NCBI Taxonomy" id="321614"/>
    <lineage>
        <taxon>Eukaryota</taxon>
        <taxon>Fungi</taxon>
        <taxon>Dikarya</taxon>
        <taxon>Ascomycota</taxon>
        <taxon>Pezizomycotina</taxon>
        <taxon>Dothideomycetes</taxon>
        <taxon>Pleosporomycetidae</taxon>
        <taxon>Pleosporales</taxon>
        <taxon>Pleosporineae</taxon>
        <taxon>Phaeosphaeriaceae</taxon>
        <taxon>Parastagonospora</taxon>
    </lineage>
</organism>
<keyword evidence="1" id="KW-0812">Transmembrane</keyword>
<proteinExistence type="predicted"/>
<dbReference type="EMBL" id="CP069026">
    <property type="protein sequence ID" value="QRC94435.1"/>
    <property type="molecule type" value="Genomic_DNA"/>
</dbReference>
<keyword evidence="1" id="KW-1133">Transmembrane helix</keyword>
<name>A0A7U2EWL8_PHANO</name>
<sequence length="43" mass="4945">MMIDAATVYIIVFFVVSSYFGHQLLHRVIQTPAQYTRGEEGVR</sequence>
<feature type="transmembrane region" description="Helical" evidence="1">
    <location>
        <begin position="6"/>
        <end position="25"/>
    </location>
</feature>
<protein>
    <submittedName>
        <fullName evidence="2">Uncharacterized protein</fullName>
    </submittedName>
</protein>
<evidence type="ECO:0000313" key="2">
    <source>
        <dbReference type="EMBL" id="QRC94435.1"/>
    </source>
</evidence>
<dbReference type="VEuPathDB" id="FungiDB:JI435_076760"/>
<keyword evidence="3" id="KW-1185">Reference proteome</keyword>